<protein>
    <recommendedName>
        <fullName evidence="6">3-sulfolactaldehyde dehydrogenase</fullName>
        <ecNumber evidence="5">1.2.1.97</ecNumber>
    </recommendedName>
</protein>
<dbReference type="Gene3D" id="3.40.605.10">
    <property type="entry name" value="Aldehyde Dehydrogenase, Chain A, domain 1"/>
    <property type="match status" value="1"/>
</dbReference>
<dbReference type="InterPro" id="IPR051020">
    <property type="entry name" value="ALDH-related_metabolic_enz"/>
</dbReference>
<evidence type="ECO:0000256" key="1">
    <source>
        <dbReference type="ARBA" id="ARBA00009986"/>
    </source>
</evidence>
<dbReference type="InterPro" id="IPR015590">
    <property type="entry name" value="Aldehyde_DH_dom"/>
</dbReference>
<proteinExistence type="inferred from homology"/>
<dbReference type="EC" id="1.2.1.97" evidence="5"/>
<dbReference type="OrthoDB" id="9762913at2"/>
<comment type="catalytic activity">
    <reaction evidence="3">
        <text>(2S)-3-sulfolactaldehyde + NAD(+) + H2O = (2S)-3-sulfolactate + NADH + 2 H(+)</text>
        <dbReference type="Rhea" id="RHEA:47932"/>
        <dbReference type="ChEBI" id="CHEBI:15377"/>
        <dbReference type="ChEBI" id="CHEBI:15378"/>
        <dbReference type="ChEBI" id="CHEBI:57540"/>
        <dbReference type="ChEBI" id="CHEBI:57945"/>
        <dbReference type="ChEBI" id="CHEBI:61289"/>
        <dbReference type="ChEBI" id="CHEBI:90109"/>
        <dbReference type="EC" id="1.2.1.97"/>
    </reaction>
    <physiologicalReaction direction="left-to-right" evidence="3">
        <dbReference type="Rhea" id="RHEA:47933"/>
    </physiologicalReaction>
</comment>
<comment type="similarity">
    <text evidence="1">Belongs to the aldehyde dehydrogenase family.</text>
</comment>
<evidence type="ECO:0000313" key="9">
    <source>
        <dbReference type="Proteomes" id="UP000187608"/>
    </source>
</evidence>
<keyword evidence="9" id="KW-1185">Reference proteome</keyword>
<dbReference type="PANTHER" id="PTHR42991:SF1">
    <property type="entry name" value="ALDEHYDE DEHYDROGENASE"/>
    <property type="match status" value="1"/>
</dbReference>
<dbReference type="InterPro" id="IPR016163">
    <property type="entry name" value="Ald_DH_C"/>
</dbReference>
<accession>A0A1N7IMI2</accession>
<name>A0A1N7IMI2_9BACI</name>
<evidence type="ECO:0000256" key="6">
    <source>
        <dbReference type="ARBA" id="ARBA00067277"/>
    </source>
</evidence>
<dbReference type="InterPro" id="IPR016161">
    <property type="entry name" value="Ald_DH/histidinol_DH"/>
</dbReference>
<gene>
    <name evidence="8" type="ORF">SAMN05421687_101570</name>
</gene>
<evidence type="ECO:0000259" key="7">
    <source>
        <dbReference type="Pfam" id="PF00171"/>
    </source>
</evidence>
<dbReference type="PANTHER" id="PTHR42991">
    <property type="entry name" value="ALDEHYDE DEHYDROGENASE"/>
    <property type="match status" value="1"/>
</dbReference>
<sequence>MKTRTEEMKMLVAGQWVLRDDTIDVINPQNNERIATVPKATRDDMKHAIEAAQETFDSLDSWPTHERVRILKRVSSFMMENQEAFARTISLEGSKTINEARGEVARAAQTIEISAEEARRMQGETINFDQNEGSENKVGYYYHFPVGVVGAITPFNDPLNLVAHKVGPAIASGNAIVIKPASETPLSALKMAEAFTEAGLPEGMLSVVTGPGREVGDELVTHPLIKAISFTGGTDAGKKITEKTGTKHVSMELGSNCPVIVLSDADHNDAVEACVDGGFSAAGQNCIGVQRVYVEKDPYPSFLDDLVKQTKRLKMGDKMLEDTDVGPLISVKEAERVESWINEAVSKGARIETGGTREGAYVEPTVLTNVSPDATIAKEEIFGPVVIVEPVDDLKEAVKKSNDVDYGLHAGIFTKDLNRAFYAVKHLNVGGVMINDSSDYRIDAMPFGGTKDSGIGREGVKFAIESLTEKKVVSFKISDPF</sequence>
<dbReference type="FunFam" id="3.40.309.10:FF:000009">
    <property type="entry name" value="Aldehyde dehydrogenase A"/>
    <property type="match status" value="1"/>
</dbReference>
<dbReference type="EMBL" id="FTOC01000001">
    <property type="protein sequence ID" value="SIS38298.1"/>
    <property type="molecule type" value="Genomic_DNA"/>
</dbReference>
<evidence type="ECO:0000256" key="2">
    <source>
        <dbReference type="ARBA" id="ARBA00023002"/>
    </source>
</evidence>
<dbReference type="AlphaFoldDB" id="A0A1N7IMI2"/>
<evidence type="ECO:0000256" key="4">
    <source>
        <dbReference type="ARBA" id="ARBA00054572"/>
    </source>
</evidence>
<evidence type="ECO:0000256" key="5">
    <source>
        <dbReference type="ARBA" id="ARBA00066984"/>
    </source>
</evidence>
<evidence type="ECO:0000256" key="3">
    <source>
        <dbReference type="ARBA" id="ARBA00050326"/>
    </source>
</evidence>
<comment type="function">
    <text evidence="4">Part of the sulfo-TAL (or sulfo-SFT) pathway, a D-sulfoquinovose degradation pathway that produces sulfolactate (SL). Catalyzes the oxidation of 3-sulfolactaldehyde (SLA) to sulfolactate (SL).</text>
</comment>
<dbReference type="Pfam" id="PF00171">
    <property type="entry name" value="Aldedh"/>
    <property type="match status" value="1"/>
</dbReference>
<dbReference type="Gene3D" id="3.40.309.10">
    <property type="entry name" value="Aldehyde Dehydrogenase, Chain A, domain 2"/>
    <property type="match status" value="1"/>
</dbReference>
<dbReference type="STRING" id="570947.SAMN05421687_101570"/>
<dbReference type="FunFam" id="3.40.605.10:FF:000007">
    <property type="entry name" value="NAD/NADP-dependent betaine aldehyde dehydrogenase"/>
    <property type="match status" value="1"/>
</dbReference>
<feature type="domain" description="Aldehyde dehydrogenase" evidence="7">
    <location>
        <begin position="16"/>
        <end position="473"/>
    </location>
</feature>
<dbReference type="Proteomes" id="UP000187608">
    <property type="component" value="Unassembled WGS sequence"/>
</dbReference>
<evidence type="ECO:0000313" key="8">
    <source>
        <dbReference type="EMBL" id="SIS38298.1"/>
    </source>
</evidence>
<keyword evidence="2" id="KW-0560">Oxidoreductase</keyword>
<organism evidence="8 9">
    <name type="scientific">Salimicrobium flavidum</name>
    <dbReference type="NCBI Taxonomy" id="570947"/>
    <lineage>
        <taxon>Bacteria</taxon>
        <taxon>Bacillati</taxon>
        <taxon>Bacillota</taxon>
        <taxon>Bacilli</taxon>
        <taxon>Bacillales</taxon>
        <taxon>Bacillaceae</taxon>
        <taxon>Salimicrobium</taxon>
    </lineage>
</organism>
<dbReference type="InterPro" id="IPR016162">
    <property type="entry name" value="Ald_DH_N"/>
</dbReference>
<dbReference type="RefSeq" id="WP_076556820.1">
    <property type="nucleotide sequence ID" value="NZ_FTOC01000001.1"/>
</dbReference>
<dbReference type="SUPFAM" id="SSF53720">
    <property type="entry name" value="ALDH-like"/>
    <property type="match status" value="1"/>
</dbReference>
<dbReference type="CDD" id="cd07149">
    <property type="entry name" value="ALDH_y4uC"/>
    <property type="match status" value="1"/>
</dbReference>
<reference evidence="9" key="1">
    <citation type="submission" date="2017-01" db="EMBL/GenBank/DDBJ databases">
        <authorList>
            <person name="Varghese N."/>
            <person name="Submissions S."/>
        </authorList>
    </citation>
    <scope>NUCLEOTIDE SEQUENCE [LARGE SCALE GENOMIC DNA]</scope>
    <source>
        <strain evidence="9">DSM 23127</strain>
    </source>
</reference>
<dbReference type="GO" id="GO:0008911">
    <property type="term" value="F:lactaldehyde dehydrogenase (NAD+) activity"/>
    <property type="evidence" value="ECO:0007669"/>
    <property type="project" value="TreeGrafter"/>
</dbReference>